<evidence type="ECO:0000256" key="3">
    <source>
        <dbReference type="ARBA" id="ARBA00022989"/>
    </source>
</evidence>
<comment type="subcellular location">
    <subcellularLocation>
        <location evidence="1">Endomembrane system</location>
        <topology evidence="1">Multi-pass membrane protein</topology>
    </subcellularLocation>
</comment>
<accession>A0A8I0FVG3</accession>
<dbReference type="Pfam" id="PF05090">
    <property type="entry name" value="HTTM"/>
    <property type="match status" value="1"/>
</dbReference>
<evidence type="ECO:0000256" key="1">
    <source>
        <dbReference type="ARBA" id="ARBA00004127"/>
    </source>
</evidence>
<dbReference type="EMBL" id="JACWMT010000001">
    <property type="protein sequence ID" value="MBD1268662.1"/>
    <property type="molecule type" value="Genomic_DNA"/>
</dbReference>
<dbReference type="GO" id="GO:0012505">
    <property type="term" value="C:endomembrane system"/>
    <property type="evidence" value="ECO:0007669"/>
    <property type="project" value="UniProtKB-SubCell"/>
</dbReference>
<feature type="transmembrane region" description="Helical" evidence="5">
    <location>
        <begin position="26"/>
        <end position="44"/>
    </location>
</feature>
<keyword evidence="4 5" id="KW-0472">Membrane</keyword>
<proteinExistence type="predicted"/>
<dbReference type="PANTHER" id="PTHR39535:SF2">
    <property type="entry name" value="HTTM DOMAIN-CONTAINING PROTEIN"/>
    <property type="match status" value="1"/>
</dbReference>
<feature type="transmembrane region" description="Helical" evidence="5">
    <location>
        <begin position="174"/>
        <end position="193"/>
    </location>
</feature>
<feature type="transmembrane region" description="Helical" evidence="5">
    <location>
        <begin position="80"/>
        <end position="98"/>
    </location>
</feature>
<keyword evidence="2 5" id="KW-0812">Transmembrane</keyword>
<dbReference type="AlphaFoldDB" id="A0A8I0FVG3"/>
<gene>
    <name evidence="8" type="ORF">BJ975_000806</name>
    <name evidence="7" type="ORF">IDH50_00275</name>
</gene>
<dbReference type="InterPro" id="IPR011020">
    <property type="entry name" value="HTTM-like"/>
</dbReference>
<comment type="caution">
    <text evidence="7">The sequence shown here is derived from an EMBL/GenBank/DDBJ whole genome shotgun (WGS) entry which is preliminary data.</text>
</comment>
<keyword evidence="9" id="KW-1185">Reference proteome</keyword>
<feature type="transmembrane region" description="Helical" evidence="5">
    <location>
        <begin position="105"/>
        <end position="124"/>
    </location>
</feature>
<evidence type="ECO:0000313" key="7">
    <source>
        <dbReference type="EMBL" id="MBD1268662.1"/>
    </source>
</evidence>
<dbReference type="PANTHER" id="PTHR39535">
    <property type="entry name" value="SPORULATION-DELAYING PROTEIN SDPB"/>
    <property type="match status" value="1"/>
</dbReference>
<feature type="transmembrane region" description="Helical" evidence="5">
    <location>
        <begin position="230"/>
        <end position="250"/>
    </location>
</feature>
<sequence length="327" mass="36418">MTTLQSRVDGLLTWLTSAQHHPRSFALLRILLGVAILLTLVPSARDRELLWGDASFWVDPEARRRGFATFDVLVPKDSPLLFEVAFFGLVVLAVLFTIGLRTRIVLPVMLVLLVSLQANNPYVLNGGDTLIRLALLFMLFANLDAHLSVDALLRRGRARRRRVPAHVANAAHNVGLVLCWFQILVVYVVSGFWKLSGGEWLDGTALFYALRLDAFAVQPIANELLWQSSLAIGLATFVALWAQTLFPLAVLWRPTRIVVLVTLVLMHLGVATLMGLWPFSLAMIGLDLLFVRDSTWVDLRARAGRLRQGVRRPTENPGRPRAAAPVR</sequence>
<keyword evidence="3 5" id="KW-1133">Transmembrane helix</keyword>
<dbReference type="Proteomes" id="UP000587211">
    <property type="component" value="Unassembled WGS sequence"/>
</dbReference>
<feature type="transmembrane region" description="Helical" evidence="5">
    <location>
        <begin position="130"/>
        <end position="153"/>
    </location>
</feature>
<reference evidence="7" key="2">
    <citation type="submission" date="2020-09" db="EMBL/GenBank/DDBJ databases">
        <title>Novel species in genus Aeromicrobium.</title>
        <authorList>
            <person name="Zhang G."/>
        </authorList>
    </citation>
    <scope>NUCLEOTIDE SEQUENCE</scope>
    <source>
        <strain evidence="7">SSW1-57</strain>
    </source>
</reference>
<reference evidence="8 9" key="1">
    <citation type="submission" date="2020-07" db="EMBL/GenBank/DDBJ databases">
        <title>Sequencing the genomes of 1000 actinobacteria strains.</title>
        <authorList>
            <person name="Klenk H.-P."/>
        </authorList>
    </citation>
    <scope>NUCLEOTIDE SEQUENCE [LARGE SCALE GENOMIC DNA]</scope>
    <source>
        <strain evidence="8 9">DSM 19087</strain>
    </source>
</reference>
<dbReference type="InterPro" id="IPR053934">
    <property type="entry name" value="HTTM_dom"/>
</dbReference>
<dbReference type="EMBL" id="JACBZN010000001">
    <property type="protein sequence ID" value="NYI37431.1"/>
    <property type="molecule type" value="Genomic_DNA"/>
</dbReference>
<evidence type="ECO:0000256" key="2">
    <source>
        <dbReference type="ARBA" id="ARBA00022692"/>
    </source>
</evidence>
<evidence type="ECO:0000313" key="10">
    <source>
        <dbReference type="Proteomes" id="UP000659061"/>
    </source>
</evidence>
<dbReference type="SMART" id="SM00752">
    <property type="entry name" value="HTTM"/>
    <property type="match status" value="1"/>
</dbReference>
<evidence type="ECO:0000313" key="9">
    <source>
        <dbReference type="Proteomes" id="UP000587211"/>
    </source>
</evidence>
<feature type="transmembrane region" description="Helical" evidence="5">
    <location>
        <begin position="257"/>
        <end position="279"/>
    </location>
</feature>
<evidence type="ECO:0000259" key="6">
    <source>
        <dbReference type="SMART" id="SM00752"/>
    </source>
</evidence>
<dbReference type="RefSeq" id="WP_179423904.1">
    <property type="nucleotide sequence ID" value="NZ_BAAAMP010000002.1"/>
</dbReference>
<dbReference type="Proteomes" id="UP000659061">
    <property type="component" value="Unassembled WGS sequence"/>
</dbReference>
<name>A0A8I0FVG3_9ACTN</name>
<dbReference type="InterPro" id="IPR052964">
    <property type="entry name" value="Sporulation_signal_mat"/>
</dbReference>
<feature type="domain" description="HTTM-like" evidence="6">
    <location>
        <begin position="17"/>
        <end position="295"/>
    </location>
</feature>
<protein>
    <submittedName>
        <fullName evidence="7">HTTM domain-containing protein</fullName>
    </submittedName>
</protein>
<evidence type="ECO:0000256" key="5">
    <source>
        <dbReference type="SAM" id="Phobius"/>
    </source>
</evidence>
<organism evidence="7 10">
    <name type="scientific">Aeromicrobium tamlense</name>
    <dbReference type="NCBI Taxonomy" id="375541"/>
    <lineage>
        <taxon>Bacteria</taxon>
        <taxon>Bacillati</taxon>
        <taxon>Actinomycetota</taxon>
        <taxon>Actinomycetes</taxon>
        <taxon>Propionibacteriales</taxon>
        <taxon>Nocardioidaceae</taxon>
        <taxon>Aeromicrobium</taxon>
    </lineage>
</organism>
<evidence type="ECO:0000256" key="4">
    <source>
        <dbReference type="ARBA" id="ARBA00023136"/>
    </source>
</evidence>
<evidence type="ECO:0000313" key="8">
    <source>
        <dbReference type="EMBL" id="NYI37431.1"/>
    </source>
</evidence>